<name>A0A553Q1U8_9TELE</name>
<keyword evidence="2" id="KW-1185">Reference proteome</keyword>
<reference evidence="1 2" key="1">
    <citation type="journal article" date="2019" name="Sci. Data">
        <title>Hybrid genome assembly and annotation of Danionella translucida.</title>
        <authorList>
            <person name="Kadobianskyi M."/>
            <person name="Schulze L."/>
            <person name="Schuelke M."/>
            <person name="Judkewitz B."/>
        </authorList>
    </citation>
    <scope>NUCLEOTIDE SEQUENCE [LARGE SCALE GENOMIC DNA]</scope>
    <source>
        <strain evidence="1 2">Bolton</strain>
    </source>
</reference>
<proteinExistence type="predicted"/>
<dbReference type="OrthoDB" id="9991913at2759"/>
<protein>
    <submittedName>
        <fullName evidence="1">Uncharacterized protein</fullName>
    </submittedName>
</protein>
<evidence type="ECO:0000313" key="2">
    <source>
        <dbReference type="Proteomes" id="UP000316079"/>
    </source>
</evidence>
<comment type="caution">
    <text evidence="1">The sequence shown here is derived from an EMBL/GenBank/DDBJ whole genome shotgun (WGS) entry which is preliminary data.</text>
</comment>
<organism evidence="1 2">
    <name type="scientific">Danionella cerebrum</name>
    <dbReference type="NCBI Taxonomy" id="2873325"/>
    <lineage>
        <taxon>Eukaryota</taxon>
        <taxon>Metazoa</taxon>
        <taxon>Chordata</taxon>
        <taxon>Craniata</taxon>
        <taxon>Vertebrata</taxon>
        <taxon>Euteleostomi</taxon>
        <taxon>Actinopterygii</taxon>
        <taxon>Neopterygii</taxon>
        <taxon>Teleostei</taxon>
        <taxon>Ostariophysi</taxon>
        <taxon>Cypriniformes</taxon>
        <taxon>Danionidae</taxon>
        <taxon>Danioninae</taxon>
        <taxon>Danionella</taxon>
    </lineage>
</organism>
<evidence type="ECO:0000313" key="1">
    <source>
        <dbReference type="EMBL" id="TRY83903.1"/>
    </source>
</evidence>
<dbReference type="Proteomes" id="UP000316079">
    <property type="component" value="Unassembled WGS sequence"/>
</dbReference>
<dbReference type="EMBL" id="SRMA01026444">
    <property type="protein sequence ID" value="TRY83903.1"/>
    <property type="molecule type" value="Genomic_DNA"/>
</dbReference>
<dbReference type="EMBL" id="SRMA01026444">
    <property type="protein sequence ID" value="TRY83902.1"/>
    <property type="molecule type" value="Genomic_DNA"/>
</dbReference>
<dbReference type="AlphaFoldDB" id="A0A553Q1U8"/>
<accession>A0A553Q1U8</accession>
<sequence length="99" mass="11263">QYSSASCRRRSSCRSSFCSECSLFPRLVVCTASTSFSALISWRMIAEKSCFTYRDHTDPHINLQRRFCGGHSLSENIETGTSSEFLVDFDKAGFEWILD</sequence>
<reference evidence="1" key="2">
    <citation type="submission" date="2019-04" db="EMBL/GenBank/DDBJ databases">
        <authorList>
            <person name="Kadobianskyi M."/>
            <person name="Schulze L."/>
            <person name="Schuelke M."/>
            <person name="Judkewitz B."/>
        </authorList>
    </citation>
    <scope>NUCLEOTIDE SEQUENCE</scope>
    <source>
        <strain evidence="1">Bolton</strain>
        <tissue evidence="1">Whole-body</tissue>
    </source>
</reference>
<gene>
    <name evidence="1" type="ORF">DNTS_014651</name>
</gene>
<feature type="non-terminal residue" evidence="1">
    <location>
        <position position="1"/>
    </location>
</feature>